<feature type="coiled-coil region" evidence="5">
    <location>
        <begin position="66"/>
        <end position="171"/>
    </location>
</feature>
<accession>A0A3S9MSB7</accession>
<keyword evidence="2" id="KW-0964">Secreted</keyword>
<keyword evidence="1" id="KW-0134">Cell wall</keyword>
<evidence type="ECO:0000256" key="5">
    <source>
        <dbReference type="SAM" id="Coils"/>
    </source>
</evidence>
<evidence type="ECO:0000313" key="7">
    <source>
        <dbReference type="EMBL" id="AZQ42045.1"/>
    </source>
</evidence>
<gene>
    <name evidence="7" type="ORF">EHW89_06050</name>
</gene>
<dbReference type="Proteomes" id="UP000272924">
    <property type="component" value="Chromosome"/>
</dbReference>
<dbReference type="EMBL" id="CP034543">
    <property type="protein sequence ID" value="AZQ42045.1"/>
    <property type="molecule type" value="Genomic_DNA"/>
</dbReference>
<keyword evidence="4" id="KW-0572">Peptidoglycan-anchor</keyword>
<feature type="coiled-coil region" evidence="5">
    <location>
        <begin position="546"/>
        <end position="646"/>
    </location>
</feature>
<evidence type="ECO:0000256" key="1">
    <source>
        <dbReference type="ARBA" id="ARBA00022512"/>
    </source>
</evidence>
<proteinExistence type="predicted"/>
<dbReference type="InterPro" id="IPR027607">
    <property type="entry name" value="Surf_Exclu_SEC10/PgrA"/>
</dbReference>
<evidence type="ECO:0000256" key="3">
    <source>
        <dbReference type="ARBA" id="ARBA00022729"/>
    </source>
</evidence>
<keyword evidence="3" id="KW-0732">Signal</keyword>
<keyword evidence="5" id="KW-0175">Coiled coil</keyword>
<dbReference type="NCBIfam" id="TIGR01167">
    <property type="entry name" value="LPXTG_anchor"/>
    <property type="match status" value="1"/>
</dbReference>
<sequence length="852" mass="91738">MKQVSKTILTTIATIAAFNAGQQAVQAEELSKADSQKTEVDQVQKEVTQADVTVSQTKVVAANGAVKAQETTVAAAKQEVVVAEKKASTAQTNLSQAEKVAAEATPGNISKAEQTVKNTQTAVENAEKAVTASQAAQTQAQLSVSNQEKITKQAQEAVKAKQGEVSKAKEKVAEKQAILDGTGTKEIIEKAEQTQAKVNIDKAAVQKAQADLVEAKQVDQKRASDLANVDKEVLQAQITTGASKSDLDKKVAMASKTAEALEKATVDLTKANHKAEAINTITLSQDYITALREYNQNFTKYSKAELKAQTDKLVAMGKALAKQNQFKANQDDSDLDTLDLNHLPAEVREEMSLFAADLLNQIRAAFGTAKVEVSKGATEAVNEHVSTSATNGVKGHDRANLDRVLAKVGITSGTEESIGLMGGSGSARKQQKISQRELKRLIYNNILNLMFNAFEGVEDNENNEFLHAGTLAGLSESGVKKAYLGVGTSYKDDFWQVVNFLFVYDKALTQPNTFDAKALSNPFDSKEVLVRQKAAQSAYDLAKKADEQAKANKAKAETDYQKAKAKLALVTVKRDSLKAESPLTPAAEATLTKAQATLKADEAENKAAQEAVKQLNADVKAKQAALSQAKAELAQKQMELKALEAILSTDETTLVAKQATLMKTKSFVKQRIAELVQAKENVVKAQAVVAQLKAAPAILKQAQMDYRSAKQVLFEKQAVLKQAEAKLTVLKVEQAEVTNQYQVLVKTYQAQLEAQRQAKLAEQKVAIEKAGGQAIPVFDETGKLVSYENMHKQATQSPVGSQSTVQPVQVNYSTRFEKALPSTGEKGSILSAIGGLLLVGLSFMGTKRKEVK</sequence>
<evidence type="ECO:0000259" key="6">
    <source>
        <dbReference type="PROSITE" id="PS50847"/>
    </source>
</evidence>
<reference evidence="8" key="1">
    <citation type="submission" date="2018-12" db="EMBL/GenBank/DDBJ databases">
        <title>Genome sequencing of Streptococcus sp. KCOM 2412 (= ChDC F135).</title>
        <authorList>
            <person name="Kook J.-K."/>
            <person name="Park S.-N."/>
            <person name="Lim Y.K."/>
        </authorList>
    </citation>
    <scope>NUCLEOTIDE SEQUENCE [LARGE SCALE GENOMIC DNA]</scope>
    <source>
        <strain evidence="8">KCOM 2412</strain>
    </source>
</reference>
<dbReference type="Pfam" id="PF00746">
    <property type="entry name" value="Gram_pos_anchor"/>
    <property type="match status" value="1"/>
</dbReference>
<keyword evidence="8" id="KW-1185">Reference proteome</keyword>
<protein>
    <submittedName>
        <fullName evidence="7">SEC10/PgrA surface exclusion domain-containing protein</fullName>
    </submittedName>
</protein>
<organism evidence="7 8">
    <name type="scientific">Streptococcus periodonticum</name>
    <dbReference type="NCBI Taxonomy" id="2490633"/>
    <lineage>
        <taxon>Bacteria</taxon>
        <taxon>Bacillati</taxon>
        <taxon>Bacillota</taxon>
        <taxon>Bacilli</taxon>
        <taxon>Lactobacillales</taxon>
        <taxon>Streptococcaceae</taxon>
        <taxon>Streptococcus</taxon>
    </lineage>
</organism>
<dbReference type="NCBIfam" id="TIGR04320">
    <property type="entry name" value="Surf_Exclu_PgrA"/>
    <property type="match status" value="1"/>
</dbReference>
<name>A0A3S9MSB7_9STRE</name>
<dbReference type="AlphaFoldDB" id="A0A3S9MSB7"/>
<evidence type="ECO:0000256" key="4">
    <source>
        <dbReference type="ARBA" id="ARBA00023088"/>
    </source>
</evidence>
<evidence type="ECO:0000313" key="8">
    <source>
        <dbReference type="Proteomes" id="UP000272924"/>
    </source>
</evidence>
<dbReference type="InterPro" id="IPR019931">
    <property type="entry name" value="LPXTG_anchor"/>
</dbReference>
<evidence type="ECO:0000256" key="2">
    <source>
        <dbReference type="ARBA" id="ARBA00022525"/>
    </source>
</evidence>
<dbReference type="PROSITE" id="PS50847">
    <property type="entry name" value="GRAM_POS_ANCHORING"/>
    <property type="match status" value="1"/>
</dbReference>
<dbReference type="RefSeq" id="WP_126467321.1">
    <property type="nucleotide sequence ID" value="NZ_CP034543.1"/>
</dbReference>
<dbReference type="KEGG" id="spei:EHW89_06050"/>
<feature type="domain" description="Gram-positive cocci surface proteins LPxTG" evidence="6">
    <location>
        <begin position="820"/>
        <end position="852"/>
    </location>
</feature>